<feature type="transmembrane region" description="Helical" evidence="1">
    <location>
        <begin position="62"/>
        <end position="82"/>
    </location>
</feature>
<reference evidence="2" key="1">
    <citation type="submission" date="2020-12" db="EMBL/GenBank/DDBJ databases">
        <title>The genome sequence of Inhella sp. 1Y17.</title>
        <authorList>
            <person name="Liu Y."/>
        </authorList>
    </citation>
    <scope>NUCLEOTIDE SEQUENCE</scope>
    <source>
        <strain evidence="2">1Y17</strain>
    </source>
</reference>
<sequence>MKGGTLAALLRVEFLLRSRRPATLLVMLAVLAISWLVVGNPAEGTALVVVGEQRLRYDSQTLAFGSAHFGGLLLGLAGFYLARGRMQEDLRCGVAGVLAATPVANSRLLLARFLGALLFLFALMGVQLLGTWALHGLRGEGPWQPLVYLQHYLLLMTSGLILAASCATLCDAWAPLMGRRGDVAYFFLWVLLLAMLPLNEHAQGLNPSLLLDVQGLATTVNRMSEVLGTREIGIGGGDFKPDLPLLEFPAGAIWTAEVLLLRLGSALLALLPLLPALALFHRYQPDRVRARSAAAAPRRLQRVLARALAPATRGLARLL</sequence>
<accession>A0A931J4V8</accession>
<keyword evidence="1" id="KW-0472">Membrane</keyword>
<keyword evidence="3" id="KW-1185">Reference proteome</keyword>
<feature type="transmembrane region" description="Helical" evidence="1">
    <location>
        <begin position="259"/>
        <end position="280"/>
    </location>
</feature>
<comment type="caution">
    <text evidence="2">The sequence shown here is derived from an EMBL/GenBank/DDBJ whole genome shotgun (WGS) entry which is preliminary data.</text>
</comment>
<dbReference type="Proteomes" id="UP000613266">
    <property type="component" value="Unassembled WGS sequence"/>
</dbReference>
<organism evidence="2 3">
    <name type="scientific">Inhella proteolytica</name>
    <dbReference type="NCBI Taxonomy" id="2795029"/>
    <lineage>
        <taxon>Bacteria</taxon>
        <taxon>Pseudomonadati</taxon>
        <taxon>Pseudomonadota</taxon>
        <taxon>Betaproteobacteria</taxon>
        <taxon>Burkholderiales</taxon>
        <taxon>Sphaerotilaceae</taxon>
        <taxon>Inhella</taxon>
    </lineage>
</organism>
<evidence type="ECO:0000313" key="2">
    <source>
        <dbReference type="EMBL" id="MBH9579654.1"/>
    </source>
</evidence>
<keyword evidence="1" id="KW-1133">Transmembrane helix</keyword>
<keyword evidence="1" id="KW-0812">Transmembrane</keyword>
<protein>
    <submittedName>
        <fullName evidence="2">Uncharacterized protein</fullName>
    </submittedName>
</protein>
<feature type="transmembrane region" description="Helical" evidence="1">
    <location>
        <begin position="149"/>
        <end position="170"/>
    </location>
</feature>
<proteinExistence type="predicted"/>
<evidence type="ECO:0000313" key="3">
    <source>
        <dbReference type="Proteomes" id="UP000613266"/>
    </source>
</evidence>
<feature type="transmembrane region" description="Helical" evidence="1">
    <location>
        <begin position="21"/>
        <end position="42"/>
    </location>
</feature>
<feature type="non-terminal residue" evidence="2">
    <location>
        <position position="319"/>
    </location>
</feature>
<name>A0A931J4V8_9BURK</name>
<evidence type="ECO:0000256" key="1">
    <source>
        <dbReference type="SAM" id="Phobius"/>
    </source>
</evidence>
<dbReference type="EMBL" id="JAEDAK010000028">
    <property type="protein sequence ID" value="MBH9579654.1"/>
    <property type="molecule type" value="Genomic_DNA"/>
</dbReference>
<feature type="transmembrane region" description="Helical" evidence="1">
    <location>
        <begin position="182"/>
        <end position="199"/>
    </location>
</feature>
<gene>
    <name evidence="2" type="ORF">I7X39_22395</name>
</gene>
<feature type="transmembrane region" description="Helical" evidence="1">
    <location>
        <begin position="109"/>
        <end position="129"/>
    </location>
</feature>
<dbReference type="AlphaFoldDB" id="A0A931J4V8"/>